<dbReference type="PANTHER" id="PTHR36154:SF1">
    <property type="entry name" value="DNA-BINDING TRANSCRIPTIONAL ACTIVATOR ALPA"/>
    <property type="match status" value="1"/>
</dbReference>
<dbReference type="AlphaFoldDB" id="A0AAU6UAA3"/>
<protein>
    <submittedName>
        <fullName evidence="2">AlpA family transcriptional regulator</fullName>
    </submittedName>
</protein>
<reference evidence="2" key="1">
    <citation type="submission" date="2022-03" db="EMBL/GenBank/DDBJ databases">
        <title>Sea Food Isolates.</title>
        <authorList>
            <person name="Li c."/>
        </authorList>
    </citation>
    <scope>NUCLEOTIDE SEQUENCE</scope>
    <source>
        <strain evidence="2">19CA06SA08-2</strain>
    </source>
</reference>
<evidence type="ECO:0000313" key="2">
    <source>
        <dbReference type="EMBL" id="XAG71048.1"/>
    </source>
</evidence>
<dbReference type="EMBL" id="CP095353">
    <property type="protein sequence ID" value="XAG71048.1"/>
    <property type="molecule type" value="Genomic_DNA"/>
</dbReference>
<organism evidence="2">
    <name type="scientific">bacterium 19CA06SA08-2</name>
    <dbReference type="NCBI Taxonomy" id="2920658"/>
    <lineage>
        <taxon>Bacteria</taxon>
    </lineage>
</organism>
<sequence length="75" mass="8744">MSQHKPVRVLRLKDMMFKLSVARSTLYDWMSESSPRYDPSFPKRVRLGLKSVGWLESEVDQWILARFNQADAVSA</sequence>
<dbReference type="InterPro" id="IPR010260">
    <property type="entry name" value="AlpA"/>
</dbReference>
<dbReference type="InterPro" id="IPR052931">
    <property type="entry name" value="Prophage_regulatory_activator"/>
</dbReference>
<dbReference type="EMBL" id="CP095353">
    <property type="protein sequence ID" value="XAG70159.1"/>
    <property type="molecule type" value="Genomic_DNA"/>
</dbReference>
<proteinExistence type="predicted"/>
<name>A0AAU6UAA3_UNCXX</name>
<accession>A0AAU6UAA3</accession>
<gene>
    <name evidence="1" type="ORF">MRM75_03955</name>
    <name evidence="2" type="ORF">MRM75_08855</name>
</gene>
<evidence type="ECO:0000313" key="1">
    <source>
        <dbReference type="EMBL" id="XAG70159.1"/>
    </source>
</evidence>
<dbReference type="PANTHER" id="PTHR36154">
    <property type="entry name" value="DNA-BINDING TRANSCRIPTIONAL ACTIVATOR ALPA"/>
    <property type="match status" value="1"/>
</dbReference>
<dbReference type="Gene3D" id="1.10.238.160">
    <property type="match status" value="1"/>
</dbReference>
<dbReference type="Pfam" id="PF05930">
    <property type="entry name" value="Phage_AlpA"/>
    <property type="match status" value="1"/>
</dbReference>